<comment type="caution">
    <text evidence="1">The sequence shown here is derived from an EMBL/GenBank/DDBJ whole genome shotgun (WGS) entry which is preliminary data.</text>
</comment>
<accession>A0A2N8T221</accession>
<sequence length="130" mass="14116">MPKLHDKLIGTVPSRIVEQATIALTSYEGRVAEFNVASWLQVQGHGGLSVSLVVKYRDGQQRREAAVDHGRTDAAGKILLSGVARLLVRHKIEDLQVHLRPAAAVTAINVDELFVHPVEPVAADRKTAQA</sequence>
<evidence type="ECO:0000313" key="2">
    <source>
        <dbReference type="Proteomes" id="UP000236023"/>
    </source>
</evidence>
<dbReference type="EMBL" id="POUT01000008">
    <property type="protein sequence ID" value="PNG08792.1"/>
    <property type="molecule type" value="Genomic_DNA"/>
</dbReference>
<reference evidence="1 2" key="1">
    <citation type="submission" date="2018-01" db="EMBL/GenBank/DDBJ databases">
        <title>Denitrification phenotypes of diverse strains of Pseudomonas stutzeri.</title>
        <authorList>
            <person name="Milligan D.A."/>
            <person name="Bergaust L."/>
            <person name="Bakken L.R."/>
            <person name="Frostegard A."/>
        </authorList>
    </citation>
    <scope>NUCLEOTIDE SEQUENCE [LARGE SCALE GENOMIC DNA]</scope>
    <source>
        <strain evidence="1 2">24a75</strain>
    </source>
</reference>
<gene>
    <name evidence="1" type="ORF">CXK94_14855</name>
</gene>
<evidence type="ECO:0000313" key="1">
    <source>
        <dbReference type="EMBL" id="PNG08792.1"/>
    </source>
</evidence>
<name>A0A2N8T221_STUST</name>
<organism evidence="1 2">
    <name type="scientific">Stutzerimonas stutzeri</name>
    <name type="common">Pseudomonas stutzeri</name>
    <dbReference type="NCBI Taxonomy" id="316"/>
    <lineage>
        <taxon>Bacteria</taxon>
        <taxon>Pseudomonadati</taxon>
        <taxon>Pseudomonadota</taxon>
        <taxon>Gammaproteobacteria</taxon>
        <taxon>Pseudomonadales</taxon>
        <taxon>Pseudomonadaceae</taxon>
        <taxon>Stutzerimonas</taxon>
    </lineage>
</organism>
<protein>
    <submittedName>
        <fullName evidence="1">Uncharacterized protein</fullName>
    </submittedName>
</protein>
<dbReference type="AlphaFoldDB" id="A0A2N8T221"/>
<proteinExistence type="predicted"/>
<dbReference type="RefSeq" id="WP_037038286.1">
    <property type="nucleotide sequence ID" value="NZ_JAMOHU010000006.1"/>
</dbReference>
<dbReference type="Proteomes" id="UP000236023">
    <property type="component" value="Unassembled WGS sequence"/>
</dbReference>